<feature type="region of interest" description="Disordered" evidence="1">
    <location>
        <begin position="444"/>
        <end position="507"/>
    </location>
</feature>
<evidence type="ECO:0000313" key="4">
    <source>
        <dbReference type="Proteomes" id="UP000315750"/>
    </source>
</evidence>
<feature type="compositionally biased region" description="Acidic residues" evidence="1">
    <location>
        <begin position="229"/>
        <end position="238"/>
    </location>
</feature>
<feature type="compositionally biased region" description="Polar residues" evidence="1">
    <location>
        <begin position="444"/>
        <end position="468"/>
    </location>
</feature>
<feature type="region of interest" description="Disordered" evidence="1">
    <location>
        <begin position="1"/>
        <end position="21"/>
    </location>
</feature>
<dbReference type="CDD" id="cd17470">
    <property type="entry name" value="T3SS_Flik_C"/>
    <property type="match status" value="1"/>
</dbReference>
<reference evidence="3 4" key="1">
    <citation type="submission" date="2019-02" db="EMBL/GenBank/DDBJ databases">
        <title>Deep-cultivation of Planctomycetes and their phenomic and genomic characterization uncovers novel biology.</title>
        <authorList>
            <person name="Wiegand S."/>
            <person name="Jogler M."/>
            <person name="Boedeker C."/>
            <person name="Pinto D."/>
            <person name="Vollmers J."/>
            <person name="Rivas-Marin E."/>
            <person name="Kohn T."/>
            <person name="Peeters S.H."/>
            <person name="Heuer A."/>
            <person name="Rast P."/>
            <person name="Oberbeckmann S."/>
            <person name="Bunk B."/>
            <person name="Jeske O."/>
            <person name="Meyerdierks A."/>
            <person name="Storesund J.E."/>
            <person name="Kallscheuer N."/>
            <person name="Luecker S."/>
            <person name="Lage O.M."/>
            <person name="Pohl T."/>
            <person name="Merkel B.J."/>
            <person name="Hornburger P."/>
            <person name="Mueller R.-W."/>
            <person name="Bruemmer F."/>
            <person name="Labrenz M."/>
            <person name="Spormann A.M."/>
            <person name="Op den Camp H."/>
            <person name="Overmann J."/>
            <person name="Amann R."/>
            <person name="Jetten M.S.M."/>
            <person name="Mascher T."/>
            <person name="Medema M.H."/>
            <person name="Devos D.P."/>
            <person name="Kaster A.-K."/>
            <person name="Ovreas L."/>
            <person name="Rohde M."/>
            <person name="Galperin M.Y."/>
            <person name="Jogler C."/>
        </authorList>
    </citation>
    <scope>NUCLEOTIDE SEQUENCE [LARGE SCALE GENOMIC DNA]</scope>
    <source>
        <strain evidence="3 4">Pan181</strain>
    </source>
</reference>
<dbReference type="Gene3D" id="3.30.750.140">
    <property type="match status" value="1"/>
</dbReference>
<dbReference type="RefSeq" id="WP_145246185.1">
    <property type="nucleotide sequence ID" value="NZ_CP036278.1"/>
</dbReference>
<protein>
    <submittedName>
        <fullName evidence="3">Flagellar hook-length control protein FliK</fullName>
    </submittedName>
</protein>
<feature type="compositionally biased region" description="Acidic residues" evidence="1">
    <location>
        <begin position="96"/>
        <end position="111"/>
    </location>
</feature>
<feature type="domain" description="Flagellar hook-length control protein-like C-terminal" evidence="2">
    <location>
        <begin position="372"/>
        <end position="450"/>
    </location>
</feature>
<organism evidence="3 4">
    <name type="scientific">Aeoliella mucimassa</name>
    <dbReference type="NCBI Taxonomy" id="2527972"/>
    <lineage>
        <taxon>Bacteria</taxon>
        <taxon>Pseudomonadati</taxon>
        <taxon>Planctomycetota</taxon>
        <taxon>Planctomycetia</taxon>
        <taxon>Pirellulales</taxon>
        <taxon>Lacipirellulaceae</taxon>
        <taxon>Aeoliella</taxon>
    </lineage>
</organism>
<dbReference type="OrthoDB" id="292554at2"/>
<feature type="compositionally biased region" description="Low complexity" evidence="1">
    <location>
        <begin position="112"/>
        <end position="121"/>
    </location>
</feature>
<feature type="compositionally biased region" description="Low complexity" evidence="1">
    <location>
        <begin position="209"/>
        <end position="228"/>
    </location>
</feature>
<keyword evidence="3" id="KW-0282">Flagellum</keyword>
<feature type="compositionally biased region" description="Basic and acidic residues" evidence="1">
    <location>
        <begin position="313"/>
        <end position="324"/>
    </location>
</feature>
<evidence type="ECO:0000313" key="3">
    <source>
        <dbReference type="EMBL" id="QDU55315.1"/>
    </source>
</evidence>
<dbReference type="AlphaFoldDB" id="A0A518AKQ6"/>
<dbReference type="Pfam" id="PF02120">
    <property type="entry name" value="Flg_hook"/>
    <property type="match status" value="1"/>
</dbReference>
<keyword evidence="4" id="KW-1185">Reference proteome</keyword>
<feature type="compositionally biased region" description="Low complexity" evidence="1">
    <location>
        <begin position="255"/>
        <end position="269"/>
    </location>
</feature>
<dbReference type="Proteomes" id="UP000315750">
    <property type="component" value="Chromosome"/>
</dbReference>
<feature type="compositionally biased region" description="Basic and acidic residues" evidence="1">
    <location>
        <begin position="44"/>
        <end position="56"/>
    </location>
</feature>
<sequence>MSTSAINKLLITPPATSGKAASADLQSATGFAKTLDKALNTAGDARKAEAPERPQVDDEEPVEKDSAAVETETDTPEDQTTPASEDESTPVAESTDKEDTETTTEEDDASDDVLVVSAEASQQLVQEEIVDTGADEQQIVVTDTQDDSGTGDSSTEDSAATTESFSTDLLPEEAGDALPQEGAVTSETTGESESTEDAADPLLTDVIDDSQSATATSEESATTVVAAAEVEEDVEATDTNDTPTNKVDEQTPAKTPETTPVVGEVTAPAETSDTQSSNETTAAPTTNVEATTTTLDTSTTEESTSETQETEAADAKAAEPREKPAPPSTSFQSFLQRSTGAARQGGEAQTQGVDHTQVDPTRFVNRVSKAFQAAESRGGTIQLRLSPPELGAMRIELDLQQGVMTAKLETETAAAKNVLLDNLPALRERLAAQEIRIDKFEVNVQQQSQQGNPDWQAGQESNDRNQQARALRGVQSPLREGAGDTAGATDSLRQSYTNHNGEFNAVA</sequence>
<evidence type="ECO:0000259" key="2">
    <source>
        <dbReference type="Pfam" id="PF02120"/>
    </source>
</evidence>
<feature type="region of interest" description="Disordered" evidence="1">
    <location>
        <begin position="42"/>
        <end position="360"/>
    </location>
</feature>
<keyword evidence="3" id="KW-0969">Cilium</keyword>
<gene>
    <name evidence="3" type="ORF">Pan181_15040</name>
</gene>
<feature type="compositionally biased region" description="Low complexity" evidence="1">
    <location>
        <begin position="147"/>
        <end position="168"/>
    </location>
</feature>
<name>A0A518AKQ6_9BACT</name>
<feature type="compositionally biased region" description="Polar residues" evidence="1">
    <location>
        <begin position="491"/>
        <end position="501"/>
    </location>
</feature>
<feature type="compositionally biased region" description="Low complexity" evidence="1">
    <location>
        <begin position="280"/>
        <end position="307"/>
    </location>
</feature>
<dbReference type="InterPro" id="IPR021136">
    <property type="entry name" value="Flagellar_hook_control-like_C"/>
</dbReference>
<dbReference type="KEGG" id="amuc:Pan181_15040"/>
<dbReference type="InterPro" id="IPR038610">
    <property type="entry name" value="FliK-like_C_sf"/>
</dbReference>
<proteinExistence type="predicted"/>
<dbReference type="EMBL" id="CP036278">
    <property type="protein sequence ID" value="QDU55315.1"/>
    <property type="molecule type" value="Genomic_DNA"/>
</dbReference>
<evidence type="ECO:0000256" key="1">
    <source>
        <dbReference type="SAM" id="MobiDB-lite"/>
    </source>
</evidence>
<accession>A0A518AKQ6</accession>
<keyword evidence="3" id="KW-0966">Cell projection</keyword>
<feature type="compositionally biased region" description="Polar residues" evidence="1">
    <location>
        <begin position="328"/>
        <end position="354"/>
    </location>
</feature>